<dbReference type="Proteomes" id="UP000799436">
    <property type="component" value="Unassembled WGS sequence"/>
</dbReference>
<gene>
    <name evidence="1" type="ORF">EJ03DRAFT_60044</name>
</gene>
<sequence length="66" mass="7334">MCRSRDRSFPHGITSLPPSISPLHQVLSAVPQARQYTRQTDETDGAGLLVSCGRLIHRFNASRTRS</sequence>
<dbReference type="AlphaFoldDB" id="A0A6G1LEN3"/>
<accession>A0A6G1LEN3</accession>
<name>A0A6G1LEN3_9PEZI</name>
<organism evidence="1 2">
    <name type="scientific">Teratosphaeria nubilosa</name>
    <dbReference type="NCBI Taxonomy" id="161662"/>
    <lineage>
        <taxon>Eukaryota</taxon>
        <taxon>Fungi</taxon>
        <taxon>Dikarya</taxon>
        <taxon>Ascomycota</taxon>
        <taxon>Pezizomycotina</taxon>
        <taxon>Dothideomycetes</taxon>
        <taxon>Dothideomycetidae</taxon>
        <taxon>Mycosphaerellales</taxon>
        <taxon>Teratosphaeriaceae</taxon>
        <taxon>Teratosphaeria</taxon>
    </lineage>
</organism>
<evidence type="ECO:0000313" key="1">
    <source>
        <dbReference type="EMBL" id="KAF2770624.1"/>
    </source>
</evidence>
<keyword evidence="2" id="KW-1185">Reference proteome</keyword>
<dbReference type="EMBL" id="ML995824">
    <property type="protein sequence ID" value="KAF2770624.1"/>
    <property type="molecule type" value="Genomic_DNA"/>
</dbReference>
<protein>
    <submittedName>
        <fullName evidence="1">Uncharacterized protein</fullName>
    </submittedName>
</protein>
<reference evidence="1" key="1">
    <citation type="journal article" date="2020" name="Stud. Mycol.">
        <title>101 Dothideomycetes genomes: a test case for predicting lifestyles and emergence of pathogens.</title>
        <authorList>
            <person name="Haridas S."/>
            <person name="Albert R."/>
            <person name="Binder M."/>
            <person name="Bloem J."/>
            <person name="Labutti K."/>
            <person name="Salamov A."/>
            <person name="Andreopoulos B."/>
            <person name="Baker S."/>
            <person name="Barry K."/>
            <person name="Bills G."/>
            <person name="Bluhm B."/>
            <person name="Cannon C."/>
            <person name="Castanera R."/>
            <person name="Culley D."/>
            <person name="Daum C."/>
            <person name="Ezra D."/>
            <person name="Gonzalez J."/>
            <person name="Henrissat B."/>
            <person name="Kuo A."/>
            <person name="Liang C."/>
            <person name="Lipzen A."/>
            <person name="Lutzoni F."/>
            <person name="Magnuson J."/>
            <person name="Mondo S."/>
            <person name="Nolan M."/>
            <person name="Ohm R."/>
            <person name="Pangilinan J."/>
            <person name="Park H.-J."/>
            <person name="Ramirez L."/>
            <person name="Alfaro M."/>
            <person name="Sun H."/>
            <person name="Tritt A."/>
            <person name="Yoshinaga Y."/>
            <person name="Zwiers L.-H."/>
            <person name="Turgeon B."/>
            <person name="Goodwin S."/>
            <person name="Spatafora J."/>
            <person name="Crous P."/>
            <person name="Grigoriev I."/>
        </authorList>
    </citation>
    <scope>NUCLEOTIDE SEQUENCE</scope>
    <source>
        <strain evidence="1">CBS 116005</strain>
    </source>
</reference>
<proteinExistence type="predicted"/>
<evidence type="ECO:0000313" key="2">
    <source>
        <dbReference type="Proteomes" id="UP000799436"/>
    </source>
</evidence>